<dbReference type="EMBL" id="CP001814">
    <property type="protein sequence ID" value="ACZ88018.1"/>
    <property type="molecule type" value="Genomic_DNA"/>
</dbReference>
<protein>
    <submittedName>
        <fullName evidence="2">Quinone oxidoreductase</fullName>
    </submittedName>
</protein>
<dbReference type="PANTHER" id="PTHR43677:SF4">
    <property type="entry name" value="QUINONE OXIDOREDUCTASE-LIKE PROTEIN 2"/>
    <property type="match status" value="1"/>
</dbReference>
<dbReference type="Proteomes" id="UP000002029">
    <property type="component" value="Chromosome"/>
</dbReference>
<accession>D2BBZ5</accession>
<dbReference type="InterPro" id="IPR051397">
    <property type="entry name" value="Zn-ADH-like_protein"/>
</dbReference>
<dbReference type="OrthoDB" id="5195079at2"/>
<dbReference type="KEGG" id="sro:Sros_5249"/>
<dbReference type="AlphaFoldDB" id="D2BBZ5"/>
<dbReference type="Gene3D" id="3.40.50.720">
    <property type="entry name" value="NAD(P)-binding Rossmann-like Domain"/>
    <property type="match status" value="1"/>
</dbReference>
<evidence type="ECO:0000313" key="3">
    <source>
        <dbReference type="Proteomes" id="UP000002029"/>
    </source>
</evidence>
<evidence type="ECO:0000313" key="2">
    <source>
        <dbReference type="EMBL" id="ACZ88018.1"/>
    </source>
</evidence>
<name>D2BBZ5_STRRD</name>
<dbReference type="RefSeq" id="WP_012891755.1">
    <property type="nucleotide sequence ID" value="NC_013595.1"/>
</dbReference>
<dbReference type="SUPFAM" id="SSF51735">
    <property type="entry name" value="NAD(P)-binding Rossmann-fold domains"/>
    <property type="match status" value="1"/>
</dbReference>
<dbReference type="InterPro" id="IPR011032">
    <property type="entry name" value="GroES-like_sf"/>
</dbReference>
<dbReference type="SUPFAM" id="SSF50129">
    <property type="entry name" value="GroES-like"/>
    <property type="match status" value="1"/>
</dbReference>
<gene>
    <name evidence="2" type="ordered locus">Sros_5249</name>
</gene>
<feature type="domain" description="Enoyl reductase (ER)" evidence="1">
    <location>
        <begin position="10"/>
        <end position="319"/>
    </location>
</feature>
<dbReference type="STRING" id="479432.Sros_5249"/>
<dbReference type="Pfam" id="PF08240">
    <property type="entry name" value="ADH_N"/>
    <property type="match status" value="1"/>
</dbReference>
<dbReference type="SMART" id="SM00829">
    <property type="entry name" value="PKS_ER"/>
    <property type="match status" value="1"/>
</dbReference>
<dbReference type="PANTHER" id="PTHR43677">
    <property type="entry name" value="SHORT-CHAIN DEHYDROGENASE/REDUCTASE"/>
    <property type="match status" value="1"/>
</dbReference>
<dbReference type="GO" id="GO:0016491">
    <property type="term" value="F:oxidoreductase activity"/>
    <property type="evidence" value="ECO:0007669"/>
    <property type="project" value="InterPro"/>
</dbReference>
<keyword evidence="3" id="KW-1185">Reference proteome</keyword>
<dbReference type="eggNOG" id="COG0604">
    <property type="taxonomic scope" value="Bacteria"/>
</dbReference>
<proteinExistence type="predicted"/>
<organism evidence="2 3">
    <name type="scientific">Streptosporangium roseum (strain ATCC 12428 / DSM 43021 / JCM 3005 / KCTC 9067 / NCIMB 10171 / NRRL 2505 / NI 9100)</name>
    <dbReference type="NCBI Taxonomy" id="479432"/>
    <lineage>
        <taxon>Bacteria</taxon>
        <taxon>Bacillati</taxon>
        <taxon>Actinomycetota</taxon>
        <taxon>Actinomycetes</taxon>
        <taxon>Streptosporangiales</taxon>
        <taxon>Streptosporangiaceae</taxon>
        <taxon>Streptosporangium</taxon>
    </lineage>
</organism>
<dbReference type="HOGENOM" id="CLU_026673_3_1_11"/>
<reference evidence="2 3" key="1">
    <citation type="journal article" date="2010" name="Stand. Genomic Sci.">
        <title>Complete genome sequence of Streptosporangium roseum type strain (NI 9100).</title>
        <authorList>
            <person name="Nolan M."/>
            <person name="Sikorski J."/>
            <person name="Jando M."/>
            <person name="Lucas S."/>
            <person name="Lapidus A."/>
            <person name="Glavina Del Rio T."/>
            <person name="Chen F."/>
            <person name="Tice H."/>
            <person name="Pitluck S."/>
            <person name="Cheng J.F."/>
            <person name="Chertkov O."/>
            <person name="Sims D."/>
            <person name="Meincke L."/>
            <person name="Brettin T."/>
            <person name="Han C."/>
            <person name="Detter J.C."/>
            <person name="Bruce D."/>
            <person name="Goodwin L."/>
            <person name="Land M."/>
            <person name="Hauser L."/>
            <person name="Chang Y.J."/>
            <person name="Jeffries C.D."/>
            <person name="Ivanova N."/>
            <person name="Mavromatis K."/>
            <person name="Mikhailova N."/>
            <person name="Chen A."/>
            <person name="Palaniappan K."/>
            <person name="Chain P."/>
            <person name="Rohde M."/>
            <person name="Goker M."/>
            <person name="Bristow J."/>
            <person name="Eisen J.A."/>
            <person name="Markowitz V."/>
            <person name="Hugenholtz P."/>
            <person name="Kyrpides N.C."/>
            <person name="Klenk H.P."/>
        </authorList>
    </citation>
    <scope>NUCLEOTIDE SEQUENCE [LARGE SCALE GENOMIC DNA]</scope>
    <source>
        <strain evidence="3">ATCC 12428 / DSM 43021 / JCM 3005 / NI 9100</strain>
    </source>
</reference>
<dbReference type="InterPro" id="IPR013154">
    <property type="entry name" value="ADH-like_N"/>
</dbReference>
<dbReference type="InterPro" id="IPR036291">
    <property type="entry name" value="NAD(P)-bd_dom_sf"/>
</dbReference>
<evidence type="ECO:0000259" key="1">
    <source>
        <dbReference type="SMART" id="SM00829"/>
    </source>
</evidence>
<dbReference type="InterPro" id="IPR020843">
    <property type="entry name" value="ER"/>
</dbReference>
<dbReference type="Pfam" id="PF13602">
    <property type="entry name" value="ADH_zinc_N_2"/>
    <property type="match status" value="1"/>
</dbReference>
<dbReference type="Gene3D" id="3.90.180.10">
    <property type="entry name" value="Medium-chain alcohol dehydrogenases, catalytic domain"/>
    <property type="match status" value="1"/>
</dbReference>
<sequence>MRAVVMEEFGGPEVLRIRHVEDPVPGPGQVLVAVAYASITFVETQVRSGNGPFGRPVLPRIPGNGVGGRIVAVGPDVDPALMGTVVVTTTGGEGGYAELALARAQDAVPVPAGLELTDAVALLADGRTALLLYRQAQIRPSERVLVEAAGGGVGSLLVQLAAAADAHVIGAAGGVGKAGLVTSLGAAAYVDYSRPDWLDRVAEATGGAGLDLVFDGVGGRIGTEAIAALREGGRVSIYGMASGADAELDEGALRARSIGVIGLTAAPNPAQTRALIVDALNLAADGKLRPVIGQTFPLEVAAAAHRAIESRTTTGKTLLIPADHVRG</sequence>
<dbReference type="CDD" id="cd08244">
    <property type="entry name" value="MDR_enoyl_red"/>
    <property type="match status" value="1"/>
</dbReference>